<keyword evidence="7 14" id="KW-0460">Magnesium</keyword>
<name>A0A1H5KL89_9ACTN</name>
<feature type="binding site" evidence="14">
    <location>
        <position position="275"/>
    </location>
    <ligand>
        <name>Mg(2+)</name>
        <dbReference type="ChEBI" id="CHEBI:18420"/>
        <label>1</label>
    </ligand>
</feature>
<dbReference type="InterPro" id="IPR013815">
    <property type="entry name" value="ATP_grasp_subdomain_1"/>
</dbReference>
<dbReference type="InterPro" id="IPR011127">
    <property type="entry name" value="Dala_Dala_lig_N"/>
</dbReference>
<dbReference type="Proteomes" id="UP000181980">
    <property type="component" value="Unassembled WGS sequence"/>
</dbReference>
<evidence type="ECO:0000259" key="16">
    <source>
        <dbReference type="PROSITE" id="PS50975"/>
    </source>
</evidence>
<evidence type="ECO:0000256" key="2">
    <source>
        <dbReference type="ARBA" id="ARBA00010871"/>
    </source>
</evidence>
<keyword evidence="12" id="KW-0963">Cytoplasm</keyword>
<accession>A0A1H5KL89</accession>
<dbReference type="NCBIfam" id="TIGR01205">
    <property type="entry name" value="D_ala_D_alaTIGR"/>
    <property type="match status" value="1"/>
</dbReference>
<evidence type="ECO:0000256" key="15">
    <source>
        <dbReference type="PROSITE-ProRule" id="PRU00409"/>
    </source>
</evidence>
<evidence type="ECO:0000256" key="6">
    <source>
        <dbReference type="ARBA" id="ARBA00022840"/>
    </source>
</evidence>
<keyword evidence="6 15" id="KW-0067">ATP-binding</keyword>
<comment type="cofactor">
    <cofactor evidence="14">
        <name>Mg(2+)</name>
        <dbReference type="ChEBI" id="CHEBI:18420"/>
    </cofactor>
    <cofactor evidence="14">
        <name>Mn(2+)</name>
        <dbReference type="ChEBI" id="CHEBI:29035"/>
    </cofactor>
    <text evidence="14">Binds 2 magnesium or manganese ions per subunit.</text>
</comment>
<evidence type="ECO:0000256" key="11">
    <source>
        <dbReference type="ARBA" id="ARBA00023316"/>
    </source>
</evidence>
<proteinExistence type="inferred from homology"/>
<dbReference type="GO" id="GO:0046872">
    <property type="term" value="F:metal ion binding"/>
    <property type="evidence" value="ECO:0007669"/>
    <property type="project" value="UniProtKB-KW"/>
</dbReference>
<keyword evidence="5 15" id="KW-0547">Nucleotide-binding</keyword>
<comment type="similarity">
    <text evidence="2 12">Belongs to the D-alanine--D-alanine ligase family.</text>
</comment>
<comment type="function">
    <text evidence="12">Cell wall formation.</text>
</comment>
<dbReference type="PIRSF" id="PIRSF039102">
    <property type="entry name" value="Ddl/VanB"/>
    <property type="match status" value="1"/>
</dbReference>
<dbReference type="GO" id="GO:0071555">
    <property type="term" value="P:cell wall organization"/>
    <property type="evidence" value="ECO:0007669"/>
    <property type="project" value="UniProtKB-KW"/>
</dbReference>
<evidence type="ECO:0000256" key="14">
    <source>
        <dbReference type="PIRSR" id="PIRSR039102-3"/>
    </source>
</evidence>
<dbReference type="Gene3D" id="3.40.50.20">
    <property type="match status" value="1"/>
</dbReference>
<evidence type="ECO:0000256" key="7">
    <source>
        <dbReference type="ARBA" id="ARBA00022842"/>
    </source>
</evidence>
<dbReference type="RefSeq" id="WP_069112889.1">
    <property type="nucleotide sequence ID" value="NZ_FNUC01000003.1"/>
</dbReference>
<evidence type="ECO:0000256" key="13">
    <source>
        <dbReference type="PIRSR" id="PIRSR039102-1"/>
    </source>
</evidence>
<keyword evidence="4 14" id="KW-0479">Metal-binding</keyword>
<dbReference type="InterPro" id="IPR011095">
    <property type="entry name" value="Dala_Dala_lig_C"/>
</dbReference>
<dbReference type="InterPro" id="IPR005905">
    <property type="entry name" value="D_ala_D_ala"/>
</dbReference>
<evidence type="ECO:0000256" key="8">
    <source>
        <dbReference type="ARBA" id="ARBA00022960"/>
    </source>
</evidence>
<keyword evidence="10 14" id="KW-0464">Manganese</keyword>
<feature type="active site" evidence="13">
    <location>
        <position position="153"/>
    </location>
</feature>
<evidence type="ECO:0000313" key="17">
    <source>
        <dbReference type="EMBL" id="SEE65609.1"/>
    </source>
</evidence>
<feature type="binding site" evidence="14">
    <location>
        <position position="275"/>
    </location>
    <ligand>
        <name>Mg(2+)</name>
        <dbReference type="ChEBI" id="CHEBI:18420"/>
        <label>2</label>
    </ligand>
</feature>
<feature type="active site" evidence="13">
    <location>
        <position position="15"/>
    </location>
</feature>
<feature type="active site" evidence="13">
    <location>
        <position position="286"/>
    </location>
</feature>
<dbReference type="GO" id="GO:0008716">
    <property type="term" value="F:D-alanine-D-alanine ligase activity"/>
    <property type="evidence" value="ECO:0007669"/>
    <property type="project" value="UniProtKB-UniRule"/>
</dbReference>
<sequence length="312" mass="32003">MRARVAVIGGGQNCEHDVSLASAAAVGGALESAGYAVVRLTIGRDGAWRQGDGCPVDLTDAIHVLRTCDVAVPVLHGPRGEDGTLAALCDQAGVPYVGSGVLAGALAMDKWATKLVAADLGIAVAPGVLLTPSTAPAHRWTHPVVVKPVSAGSSQGVSLVRAADELPAALDAAFALDRRVLVEDVVAGREVDLAVLGRPDGSRTVAPALEIVVDGLFDFATKYGGGADFRIPADLADTERKELEDAAVAMFDALGCASVARVDFFLTAAGPVLNEVNTMPGFTEQSQVPKMFAAAGVSYAELLDLLVRDVLG</sequence>
<dbReference type="UniPathway" id="UPA00219"/>
<dbReference type="InterPro" id="IPR016185">
    <property type="entry name" value="PreATP-grasp_dom_sf"/>
</dbReference>
<keyword evidence="8 12" id="KW-0133">Cell shape</keyword>
<dbReference type="InterPro" id="IPR011761">
    <property type="entry name" value="ATP-grasp"/>
</dbReference>
<evidence type="ECO:0000256" key="9">
    <source>
        <dbReference type="ARBA" id="ARBA00022984"/>
    </source>
</evidence>
<evidence type="ECO:0000256" key="1">
    <source>
        <dbReference type="ARBA" id="ARBA00001936"/>
    </source>
</evidence>
<dbReference type="PANTHER" id="PTHR23132">
    <property type="entry name" value="D-ALANINE--D-ALANINE LIGASE"/>
    <property type="match status" value="1"/>
</dbReference>
<dbReference type="PANTHER" id="PTHR23132:SF25">
    <property type="entry name" value="D-ALANINE--D-ALANINE LIGASE A"/>
    <property type="match status" value="1"/>
</dbReference>
<dbReference type="EMBL" id="FNUC01000003">
    <property type="protein sequence ID" value="SEE65609.1"/>
    <property type="molecule type" value="Genomic_DNA"/>
</dbReference>
<keyword evidence="18" id="KW-1185">Reference proteome</keyword>
<evidence type="ECO:0000256" key="5">
    <source>
        <dbReference type="ARBA" id="ARBA00022741"/>
    </source>
</evidence>
<dbReference type="Pfam" id="PF01820">
    <property type="entry name" value="Dala_Dala_lig_N"/>
    <property type="match status" value="2"/>
</dbReference>
<dbReference type="OrthoDB" id="9813261at2"/>
<evidence type="ECO:0000256" key="3">
    <source>
        <dbReference type="ARBA" id="ARBA00022598"/>
    </source>
</evidence>
<dbReference type="GO" id="GO:0005524">
    <property type="term" value="F:ATP binding"/>
    <property type="evidence" value="ECO:0007669"/>
    <property type="project" value="UniProtKB-UniRule"/>
</dbReference>
<dbReference type="HAMAP" id="MF_00047">
    <property type="entry name" value="Dala_Dala_lig"/>
    <property type="match status" value="1"/>
</dbReference>
<dbReference type="PROSITE" id="PS00843">
    <property type="entry name" value="DALA_DALA_LIGASE_1"/>
    <property type="match status" value="1"/>
</dbReference>
<dbReference type="PROSITE" id="PS00844">
    <property type="entry name" value="DALA_DALA_LIGASE_2"/>
    <property type="match status" value="1"/>
</dbReference>
<keyword evidence="9 12" id="KW-0573">Peptidoglycan synthesis</keyword>
<dbReference type="PROSITE" id="PS50975">
    <property type="entry name" value="ATP_GRASP"/>
    <property type="match status" value="1"/>
</dbReference>
<feature type="binding site" evidence="14">
    <location>
        <position position="277"/>
    </location>
    <ligand>
        <name>Mg(2+)</name>
        <dbReference type="ChEBI" id="CHEBI:18420"/>
        <label>2</label>
    </ligand>
</feature>
<evidence type="ECO:0000256" key="12">
    <source>
        <dbReference type="HAMAP-Rule" id="MF_00047"/>
    </source>
</evidence>
<evidence type="ECO:0000313" key="18">
    <source>
        <dbReference type="Proteomes" id="UP000181980"/>
    </source>
</evidence>
<organism evidence="17 18">
    <name type="scientific">Jiangella alba</name>
    <dbReference type="NCBI Taxonomy" id="561176"/>
    <lineage>
        <taxon>Bacteria</taxon>
        <taxon>Bacillati</taxon>
        <taxon>Actinomycetota</taxon>
        <taxon>Actinomycetes</taxon>
        <taxon>Jiangellales</taxon>
        <taxon>Jiangellaceae</taxon>
        <taxon>Jiangella</taxon>
    </lineage>
</organism>
<protein>
    <recommendedName>
        <fullName evidence="12">D-alanine--D-alanine ligase</fullName>
        <ecNumber evidence="12">6.3.2.4</ecNumber>
    </recommendedName>
    <alternativeName>
        <fullName evidence="12">D-Ala-D-Ala ligase</fullName>
    </alternativeName>
    <alternativeName>
        <fullName evidence="12">D-alanylalanine synthetase</fullName>
    </alternativeName>
</protein>
<feature type="domain" description="ATP-grasp" evidence="16">
    <location>
        <begin position="114"/>
        <end position="308"/>
    </location>
</feature>
<dbReference type="AlphaFoldDB" id="A0A1H5KL89"/>
<feature type="binding site" evidence="14">
    <location>
        <position position="263"/>
    </location>
    <ligand>
        <name>Mg(2+)</name>
        <dbReference type="ChEBI" id="CHEBI:18420"/>
        <label>1</label>
    </ligand>
</feature>
<dbReference type="STRING" id="561176.SAMN04488561_2135"/>
<dbReference type="GO" id="GO:0005829">
    <property type="term" value="C:cytosol"/>
    <property type="evidence" value="ECO:0007669"/>
    <property type="project" value="TreeGrafter"/>
</dbReference>
<comment type="catalytic activity">
    <reaction evidence="12">
        <text>2 D-alanine + ATP = D-alanyl-D-alanine + ADP + phosphate + H(+)</text>
        <dbReference type="Rhea" id="RHEA:11224"/>
        <dbReference type="ChEBI" id="CHEBI:15378"/>
        <dbReference type="ChEBI" id="CHEBI:30616"/>
        <dbReference type="ChEBI" id="CHEBI:43474"/>
        <dbReference type="ChEBI" id="CHEBI:57416"/>
        <dbReference type="ChEBI" id="CHEBI:57822"/>
        <dbReference type="ChEBI" id="CHEBI:456216"/>
        <dbReference type="EC" id="6.3.2.4"/>
    </reaction>
</comment>
<evidence type="ECO:0000256" key="4">
    <source>
        <dbReference type="ARBA" id="ARBA00022723"/>
    </source>
</evidence>
<dbReference type="GO" id="GO:0009252">
    <property type="term" value="P:peptidoglycan biosynthetic process"/>
    <property type="evidence" value="ECO:0007669"/>
    <property type="project" value="UniProtKB-UniRule"/>
</dbReference>
<dbReference type="EC" id="6.3.2.4" evidence="12"/>
<dbReference type="GO" id="GO:0008360">
    <property type="term" value="P:regulation of cell shape"/>
    <property type="evidence" value="ECO:0007669"/>
    <property type="project" value="UniProtKB-KW"/>
</dbReference>
<comment type="pathway">
    <text evidence="12">Cell wall biogenesis; peptidoglycan biosynthesis.</text>
</comment>
<keyword evidence="11 12" id="KW-0961">Cell wall biogenesis/degradation</keyword>
<comment type="subcellular location">
    <subcellularLocation>
        <location evidence="12">Cytoplasm</location>
    </subcellularLocation>
</comment>
<reference evidence="18" key="1">
    <citation type="submission" date="2016-10" db="EMBL/GenBank/DDBJ databases">
        <authorList>
            <person name="Varghese N."/>
            <person name="Submissions S."/>
        </authorList>
    </citation>
    <scope>NUCLEOTIDE SEQUENCE [LARGE SCALE GENOMIC DNA]</scope>
    <source>
        <strain evidence="18">DSM 45237</strain>
    </source>
</reference>
<dbReference type="Pfam" id="PF07478">
    <property type="entry name" value="Dala_Dala_lig_C"/>
    <property type="match status" value="1"/>
</dbReference>
<dbReference type="SUPFAM" id="SSF56059">
    <property type="entry name" value="Glutathione synthetase ATP-binding domain-like"/>
    <property type="match status" value="1"/>
</dbReference>
<dbReference type="Gene3D" id="3.30.470.20">
    <property type="entry name" value="ATP-grasp fold, B domain"/>
    <property type="match status" value="1"/>
</dbReference>
<dbReference type="SUPFAM" id="SSF52440">
    <property type="entry name" value="PreATP-grasp domain"/>
    <property type="match status" value="1"/>
</dbReference>
<comment type="cofactor">
    <cofactor evidence="1">
        <name>Mn(2+)</name>
        <dbReference type="ChEBI" id="CHEBI:29035"/>
    </cofactor>
</comment>
<dbReference type="Gene3D" id="3.30.1490.20">
    <property type="entry name" value="ATP-grasp fold, A domain"/>
    <property type="match status" value="1"/>
</dbReference>
<keyword evidence="3 12" id="KW-0436">Ligase</keyword>
<evidence type="ECO:0000256" key="10">
    <source>
        <dbReference type="ARBA" id="ARBA00023211"/>
    </source>
</evidence>
<dbReference type="InterPro" id="IPR000291">
    <property type="entry name" value="D-Ala_lig_Van_CS"/>
</dbReference>
<gene>
    <name evidence="12" type="primary">ddl</name>
    <name evidence="17" type="ORF">SAMN04488561_2135</name>
</gene>